<dbReference type="CDD" id="cd00063">
    <property type="entry name" value="FN3"/>
    <property type="match status" value="1"/>
</dbReference>
<evidence type="ECO:0000313" key="7">
    <source>
        <dbReference type="EMBL" id="KAG7176354.1"/>
    </source>
</evidence>
<keyword evidence="8" id="KW-1185">Reference proteome</keyword>
<evidence type="ECO:0000256" key="2">
    <source>
        <dbReference type="ARBA" id="ARBA00023136"/>
    </source>
</evidence>
<dbReference type="InterPro" id="IPR003598">
    <property type="entry name" value="Ig_sub2"/>
</dbReference>
<dbReference type="PANTHER" id="PTHR23278">
    <property type="entry name" value="SIDESTEP PROTEIN"/>
    <property type="match status" value="1"/>
</dbReference>
<feature type="compositionally biased region" description="Low complexity" evidence="4">
    <location>
        <begin position="1339"/>
        <end position="1348"/>
    </location>
</feature>
<dbReference type="CDD" id="cd00096">
    <property type="entry name" value="Ig"/>
    <property type="match status" value="1"/>
</dbReference>
<feature type="domain" description="Ig-like" evidence="5">
    <location>
        <begin position="518"/>
        <end position="608"/>
    </location>
</feature>
<feature type="region of interest" description="Disordered" evidence="4">
    <location>
        <begin position="1380"/>
        <end position="1477"/>
    </location>
</feature>
<dbReference type="EMBL" id="JAHLQT010003582">
    <property type="protein sequence ID" value="KAG7176354.1"/>
    <property type="molecule type" value="Genomic_DNA"/>
</dbReference>
<feature type="compositionally biased region" description="Polar residues" evidence="4">
    <location>
        <begin position="906"/>
        <end position="915"/>
    </location>
</feature>
<proteinExistence type="predicted"/>
<dbReference type="InterPro" id="IPR013783">
    <property type="entry name" value="Ig-like_fold"/>
</dbReference>
<feature type="compositionally biased region" description="Basic and acidic residues" evidence="4">
    <location>
        <begin position="1091"/>
        <end position="1112"/>
    </location>
</feature>
<feature type="region of interest" description="Disordered" evidence="4">
    <location>
        <begin position="1290"/>
        <end position="1356"/>
    </location>
</feature>
<dbReference type="PROSITE" id="PS50835">
    <property type="entry name" value="IG_LIKE"/>
    <property type="match status" value="5"/>
</dbReference>
<evidence type="ECO:0000259" key="6">
    <source>
        <dbReference type="PROSITE" id="PS50853"/>
    </source>
</evidence>
<dbReference type="SMART" id="SM00409">
    <property type="entry name" value="IG"/>
    <property type="match status" value="3"/>
</dbReference>
<accession>A0A8J5TJ13</accession>
<feature type="compositionally biased region" description="Low complexity" evidence="4">
    <location>
        <begin position="1290"/>
        <end position="1308"/>
    </location>
</feature>
<feature type="region of interest" description="Disordered" evidence="4">
    <location>
        <begin position="331"/>
        <end position="353"/>
    </location>
</feature>
<gene>
    <name evidence="7" type="primary">Hmcn1-L3</name>
    <name evidence="7" type="ORF">Hamer_G009151</name>
</gene>
<feature type="domain" description="Ig-like" evidence="5">
    <location>
        <begin position="438"/>
        <end position="511"/>
    </location>
</feature>
<dbReference type="SMART" id="SM00408">
    <property type="entry name" value="IGc2"/>
    <property type="match status" value="2"/>
</dbReference>
<feature type="domain" description="Fibronectin type-III" evidence="6">
    <location>
        <begin position="618"/>
        <end position="706"/>
    </location>
</feature>
<dbReference type="GO" id="GO:0016020">
    <property type="term" value="C:membrane"/>
    <property type="evidence" value="ECO:0007669"/>
    <property type="project" value="UniProtKB-SubCell"/>
</dbReference>
<protein>
    <submittedName>
        <fullName evidence="7">Hemicentin-1-like 3</fullName>
    </submittedName>
</protein>
<feature type="domain" description="Ig-like" evidence="5">
    <location>
        <begin position="151"/>
        <end position="237"/>
    </location>
</feature>
<keyword evidence="3" id="KW-1015">Disulfide bond</keyword>
<feature type="compositionally biased region" description="Low complexity" evidence="4">
    <location>
        <begin position="702"/>
        <end position="720"/>
    </location>
</feature>
<comment type="subcellular location">
    <subcellularLocation>
        <location evidence="1">Membrane</location>
        <topology evidence="1">Single-pass membrane protein</topology>
    </subcellularLocation>
</comment>
<dbReference type="InterPro" id="IPR003599">
    <property type="entry name" value="Ig_sub"/>
</dbReference>
<feature type="compositionally biased region" description="Polar residues" evidence="4">
    <location>
        <begin position="1466"/>
        <end position="1477"/>
    </location>
</feature>
<sequence>NLDDNPVSPPSPPGASQGHNEVIVLEGQEADVPCVTTSTQDKSSPIHEPDSKHLRPQLILWYKDSIKSTIYSYDGRDPDRERHWSQRRSLGGSVTLKMPSSPDSRPQLAFLKISHTTETDAGMYRCRVDFYRAPSRNTHTKLIVVAPPKQPKVEVWVEGRWLEATHDTPTPTVEVGTRLRLQCSTSGGRPVSTVTWWRGGQQLLGDTKALNGQVVSTVDVSVTQEDAHTPIVCQASNTHLMPPLRTPFQMLVLSSPSWVRVVGADKTMSVGTSYTVECRSRGATPPPVLTWAVGNDHNIHASATTDAEGETVSRLVYTPKVAHVGAHLTCTARPPDHAHHHAHSSQSTPNVWTKSDSVPLSIMYKPEVELDLQRIRASGDSATPKPRRPPFSPSLYRGKDQAKSSTKRDYAKTKGVMNEESNKGKHSSDDEEVVNLVEGSGVVLQCHVRANPPAYHVSWSRDGAPLSPGMSHGLVVGNMSVVLPKLQRHDAANYTCTAHNAEGSTRSNPITLHVIHGPECLRNTPQVLGVPRHHALNVTCQVTAHPPPTAFSWALKSSRGLLQVPEEMITFVGSTSWISYTPRATVDYGELLCWATTPTGRQRDPCVSRLVPADKPDAPERCGVSHRTPNSLTVACTAAHDGGLPQTFYIRVFHEGRLIANSTSVTSEIIVYDLEPDTRYHLTLWSANTHGTSRRTAFYASTAPSNTSTTSSMNGHSSSNREGPMTILGPSLVAVVVVVTVLGVVLGVVLGIVTQKISVPHSFSHDTDEEEPPESPPVTGRSRVPMGRLGRRNRSFIGDKGKPTARYDVVIPAPARQDSHIYADPIALRRERAHQAIPTINTTVIPETDCPTFSMTATEFGIKSQSFSWHLPNSRLLRNKIDLKVQSREIPRKPVRVEPPKLPTSGECNSVTPITRTKPAPALEFRLILIPETSKMLQFALERDTRLISYLSKDSTVSSSPSKFPTITEEEEYKPRSVNTDLQHQKNYSVTPYESIPVQSRAIIENENHRQTPTLQPIQEHPVDSAVVTHQRDTPQQSGASVEIKRPKTISTDIQDIINQQQIPDIEVSDYDNHKIPTPPSPEPDITNKTTQERTPGDTHQARPSIYRHENQNKLPNPRPYSVPNNQSTATKRVRIVIDNEDETMAKIGRHLLPRPRGMKISGNGQGRAIPSIPLAGKLKISRGDDSETTAKIGCQLLRRPQEVKVFRNGQGHAIPSIPLAGKLSRHHPYVAPLANIKRGLRTPITPSMKRLTEPLIMPEVTSSPQPPTPSTTFGVLRKPRIGLTSLFSLSSSSCSSSSSSSSSSYLSRWTSKRSREATPSPFTDIRMREGVLKRSSRRSSFGSLVSRPRSVHMSSGPEQALHCCVDSDCLSSSSTPSSPRSSSSSSCLPHSSSSSSPVSSFYSSENSLSISASLSHSSSSSSFQFTSSSSSSAVSSSPFSSFLSPSLTSPSSSSFLSLASCSTSPDSVFSGQITPT</sequence>
<feature type="domain" description="Ig-like" evidence="5">
    <location>
        <begin position="256"/>
        <end position="332"/>
    </location>
</feature>
<dbReference type="SUPFAM" id="SSF49265">
    <property type="entry name" value="Fibronectin type III"/>
    <property type="match status" value="1"/>
</dbReference>
<feature type="non-terminal residue" evidence="7">
    <location>
        <position position="1"/>
    </location>
</feature>
<dbReference type="InterPro" id="IPR007110">
    <property type="entry name" value="Ig-like_dom"/>
</dbReference>
<feature type="compositionally biased region" description="Low complexity" evidence="4">
    <location>
        <begin position="1380"/>
        <end position="1465"/>
    </location>
</feature>
<feature type="region of interest" description="Disordered" evidence="4">
    <location>
        <begin position="959"/>
        <end position="978"/>
    </location>
</feature>
<evidence type="ECO:0000256" key="4">
    <source>
        <dbReference type="SAM" id="MobiDB-lite"/>
    </source>
</evidence>
<feature type="region of interest" description="Disordered" evidence="4">
    <location>
        <begin position="895"/>
        <end position="915"/>
    </location>
</feature>
<dbReference type="PROSITE" id="PS50853">
    <property type="entry name" value="FN3"/>
    <property type="match status" value="1"/>
</dbReference>
<dbReference type="Proteomes" id="UP000747542">
    <property type="component" value="Unassembled WGS sequence"/>
</dbReference>
<evidence type="ECO:0000259" key="5">
    <source>
        <dbReference type="PROSITE" id="PS50835"/>
    </source>
</evidence>
<dbReference type="Pfam" id="PF13927">
    <property type="entry name" value="Ig_3"/>
    <property type="match status" value="1"/>
</dbReference>
<dbReference type="InterPro" id="IPR036116">
    <property type="entry name" value="FN3_sf"/>
</dbReference>
<evidence type="ECO:0000256" key="1">
    <source>
        <dbReference type="ARBA" id="ARBA00004167"/>
    </source>
</evidence>
<comment type="caution">
    <text evidence="7">The sequence shown here is derived from an EMBL/GenBank/DDBJ whole genome shotgun (WGS) entry which is preliminary data.</text>
</comment>
<evidence type="ECO:0000313" key="8">
    <source>
        <dbReference type="Proteomes" id="UP000747542"/>
    </source>
</evidence>
<feature type="region of interest" description="Disordered" evidence="4">
    <location>
        <begin position="702"/>
        <end position="722"/>
    </location>
</feature>
<feature type="domain" description="Ig-like" evidence="5">
    <location>
        <begin position="13"/>
        <end position="143"/>
    </location>
</feature>
<feature type="region of interest" description="Disordered" evidence="4">
    <location>
        <begin position="376"/>
        <end position="432"/>
    </location>
</feature>
<feature type="compositionally biased region" description="Basic and acidic residues" evidence="4">
    <location>
        <begin position="397"/>
        <end position="412"/>
    </location>
</feature>
<keyword evidence="2" id="KW-0472">Membrane</keyword>
<reference evidence="7" key="1">
    <citation type="journal article" date="2021" name="Sci. Adv.">
        <title>The American lobster genome reveals insights on longevity, neural, and immune adaptations.</title>
        <authorList>
            <person name="Polinski J.M."/>
            <person name="Zimin A.V."/>
            <person name="Clark K.F."/>
            <person name="Kohn A.B."/>
            <person name="Sadowski N."/>
            <person name="Timp W."/>
            <person name="Ptitsyn A."/>
            <person name="Khanna P."/>
            <person name="Romanova D.Y."/>
            <person name="Williams P."/>
            <person name="Greenwood S.J."/>
            <person name="Moroz L.L."/>
            <person name="Walt D.R."/>
            <person name="Bodnar A.G."/>
        </authorList>
    </citation>
    <scope>NUCLEOTIDE SEQUENCE</scope>
    <source>
        <strain evidence="7">GMGI-L3</strain>
    </source>
</reference>
<feature type="region of interest" description="Disordered" evidence="4">
    <location>
        <begin position="762"/>
        <end position="786"/>
    </location>
</feature>
<dbReference type="PANTHER" id="PTHR23278:SF19">
    <property type="entry name" value="OBSCURIN"/>
    <property type="match status" value="1"/>
</dbReference>
<dbReference type="SUPFAM" id="SSF48726">
    <property type="entry name" value="Immunoglobulin"/>
    <property type="match status" value="5"/>
</dbReference>
<dbReference type="InterPro" id="IPR013162">
    <property type="entry name" value="CD80_C2-set"/>
</dbReference>
<dbReference type="Pfam" id="PF08205">
    <property type="entry name" value="C2-set_2"/>
    <property type="match status" value="2"/>
</dbReference>
<dbReference type="InterPro" id="IPR036179">
    <property type="entry name" value="Ig-like_dom_sf"/>
</dbReference>
<dbReference type="Gene3D" id="2.60.40.10">
    <property type="entry name" value="Immunoglobulins"/>
    <property type="match status" value="5"/>
</dbReference>
<organism evidence="7 8">
    <name type="scientific">Homarus americanus</name>
    <name type="common">American lobster</name>
    <dbReference type="NCBI Taxonomy" id="6706"/>
    <lineage>
        <taxon>Eukaryota</taxon>
        <taxon>Metazoa</taxon>
        <taxon>Ecdysozoa</taxon>
        <taxon>Arthropoda</taxon>
        <taxon>Crustacea</taxon>
        <taxon>Multicrustacea</taxon>
        <taxon>Malacostraca</taxon>
        <taxon>Eumalacostraca</taxon>
        <taxon>Eucarida</taxon>
        <taxon>Decapoda</taxon>
        <taxon>Pleocyemata</taxon>
        <taxon>Astacidea</taxon>
        <taxon>Nephropoidea</taxon>
        <taxon>Nephropidae</taxon>
        <taxon>Homarus</taxon>
    </lineage>
</organism>
<feature type="region of interest" description="Disordered" evidence="4">
    <location>
        <begin position="1063"/>
        <end position="1130"/>
    </location>
</feature>
<name>A0A8J5TJ13_HOMAM</name>
<dbReference type="InterPro" id="IPR003961">
    <property type="entry name" value="FN3_dom"/>
</dbReference>
<evidence type="ECO:0000256" key="3">
    <source>
        <dbReference type="ARBA" id="ARBA00023157"/>
    </source>
</evidence>
<dbReference type="SMART" id="SM00060">
    <property type="entry name" value="FN3"/>
    <property type="match status" value="1"/>
</dbReference>